<dbReference type="AlphaFoldDB" id="A0A348G512"/>
<organism evidence="12 13">
    <name type="scientific">Blastochloris tepida</name>
    <dbReference type="NCBI Taxonomy" id="2233851"/>
    <lineage>
        <taxon>Bacteria</taxon>
        <taxon>Pseudomonadati</taxon>
        <taxon>Pseudomonadota</taxon>
        <taxon>Alphaproteobacteria</taxon>
        <taxon>Hyphomicrobiales</taxon>
        <taxon>Blastochloridaceae</taxon>
        <taxon>Blastochloris</taxon>
    </lineage>
</organism>
<dbReference type="SUPFAM" id="SSF51161">
    <property type="entry name" value="Trimeric LpxA-like enzymes"/>
    <property type="match status" value="1"/>
</dbReference>
<evidence type="ECO:0000256" key="7">
    <source>
        <dbReference type="ARBA" id="ARBA00023056"/>
    </source>
</evidence>
<evidence type="ECO:0000256" key="2">
    <source>
        <dbReference type="ARBA" id="ARBA00022600"/>
    </source>
</evidence>
<keyword evidence="8 9" id="KW-0119">Carbohydrate metabolism</keyword>
<comment type="pathway">
    <text evidence="9">Glycan biosynthesis; glycogen biosynthesis.</text>
</comment>
<protein>
    <recommendedName>
        <fullName evidence="9">Glucose-1-phosphate adenylyltransferase</fullName>
        <ecNumber evidence="9">2.7.7.27</ecNumber>
    </recommendedName>
    <alternativeName>
        <fullName evidence="9">ADP-glucose pyrophosphorylase</fullName>
        <shortName evidence="9">ADPGlc PPase</shortName>
    </alternativeName>
    <alternativeName>
        <fullName evidence="9">ADP-glucose synthase</fullName>
    </alternativeName>
</protein>
<keyword evidence="13" id="KW-1185">Reference proteome</keyword>
<reference evidence="12 13" key="1">
    <citation type="submission" date="2018-08" db="EMBL/GenBank/DDBJ databases">
        <title>Complete genome sequencing of Blastochloris tepida GI.</title>
        <authorList>
            <person name="Tsukatani Y."/>
            <person name="Mori H."/>
        </authorList>
    </citation>
    <scope>NUCLEOTIDE SEQUENCE [LARGE SCALE GENOMIC DNA]</scope>
    <source>
        <strain evidence="12 13">GI</strain>
    </source>
</reference>
<dbReference type="Proteomes" id="UP000266934">
    <property type="component" value="Chromosome"/>
</dbReference>
<evidence type="ECO:0000256" key="9">
    <source>
        <dbReference type="HAMAP-Rule" id="MF_00624"/>
    </source>
</evidence>
<name>A0A348G512_9HYPH</name>
<dbReference type="HAMAP" id="MF_00624">
    <property type="entry name" value="GlgC"/>
    <property type="match status" value="1"/>
</dbReference>
<dbReference type="InterPro" id="IPR011831">
    <property type="entry name" value="ADP-Glc_PPase"/>
</dbReference>
<sequence length="439" mass="48843">MISPGQASPGRPVLSTAVRAHRPGSGPLARDTMAFVLAGGRGSRLMELTDRRAKPAVYFGGTWRIIDFALSNALNSGIRRICVATQYKAHSLIRHLQSGWNFFRQERKEGFDILPASQRVAEDMWYVGTADAVYQNIDIIEGYAPEYVIILAGDHIYKMDYEPMLRQLVDQKADVVVSCLEVPRMEATGFGVMHVDENDRIIDFVEKPKDPPGMPDKPDMALASMGIYVFETRFMLEELRRDAADPGSSHDFGKNIIPNLVKNGKALAHRFTSSCVRSHNEPEAYWRDVGTLDAYHEANIDLTAVIPSLDIFERDWPIWTYAEIAPPAKFVHDLEGRRGLAVSSLVLAGCIVSGGALSNSVLFAGVRVNSFSHIETSVVLPDVDIGRRARLRNTIIDRGVRIPPGLVVGEDPELDAKRFRRTEKGIVLITQTMIDRLSE</sequence>
<dbReference type="PANTHER" id="PTHR43523:SF2">
    <property type="entry name" value="GLUCOSE-1-PHOSPHATE ADENYLYLTRANSFERASE"/>
    <property type="match status" value="1"/>
</dbReference>
<comment type="subunit">
    <text evidence="9">Homotetramer.</text>
</comment>
<evidence type="ECO:0000259" key="10">
    <source>
        <dbReference type="Pfam" id="PF00483"/>
    </source>
</evidence>
<dbReference type="PROSITE" id="PS00810">
    <property type="entry name" value="ADP_GLC_PYROPHOSPH_3"/>
    <property type="match status" value="1"/>
</dbReference>
<feature type="site" description="Could play a key role in the communication between the regulatory and the substrate sites" evidence="9">
    <location>
        <position position="125"/>
    </location>
</feature>
<dbReference type="Gene3D" id="2.160.10.10">
    <property type="entry name" value="Hexapeptide repeat proteins"/>
    <property type="match status" value="1"/>
</dbReference>
<dbReference type="EMBL" id="AP018907">
    <property type="protein sequence ID" value="BBF94645.1"/>
    <property type="molecule type" value="Genomic_DNA"/>
</dbReference>
<evidence type="ECO:0000256" key="4">
    <source>
        <dbReference type="ARBA" id="ARBA00022695"/>
    </source>
</evidence>
<keyword evidence="2 9" id="KW-0321">Glycogen metabolism</keyword>
<evidence type="ECO:0000256" key="3">
    <source>
        <dbReference type="ARBA" id="ARBA00022679"/>
    </source>
</evidence>
<feature type="binding site" evidence="9">
    <location>
        <begin position="206"/>
        <end position="207"/>
    </location>
    <ligand>
        <name>alpha-D-glucose 1-phosphate</name>
        <dbReference type="ChEBI" id="CHEBI:58601"/>
    </ligand>
</feature>
<dbReference type="InterPro" id="IPR005836">
    <property type="entry name" value="ADP_Glu_pyroP_CS"/>
</dbReference>
<feature type="binding site" evidence="9">
    <location>
        <position position="191"/>
    </location>
    <ligand>
        <name>alpha-D-glucose 1-phosphate</name>
        <dbReference type="ChEBI" id="CHEBI:58601"/>
    </ligand>
</feature>
<dbReference type="UniPathway" id="UPA00164"/>
<comment type="catalytic activity">
    <reaction evidence="9">
        <text>alpha-D-glucose 1-phosphate + ATP + H(+) = ADP-alpha-D-glucose + diphosphate</text>
        <dbReference type="Rhea" id="RHEA:12120"/>
        <dbReference type="ChEBI" id="CHEBI:15378"/>
        <dbReference type="ChEBI" id="CHEBI:30616"/>
        <dbReference type="ChEBI" id="CHEBI:33019"/>
        <dbReference type="ChEBI" id="CHEBI:57498"/>
        <dbReference type="ChEBI" id="CHEBI:58601"/>
        <dbReference type="EC" id="2.7.7.27"/>
    </reaction>
</comment>
<feature type="domain" description="Nucleotidyl transferase" evidence="10">
    <location>
        <begin position="34"/>
        <end position="303"/>
    </location>
</feature>
<proteinExistence type="inferred from homology"/>
<keyword evidence="3 9" id="KW-0808">Transferase</keyword>
<evidence type="ECO:0000313" key="12">
    <source>
        <dbReference type="EMBL" id="BBF94645.1"/>
    </source>
</evidence>
<dbReference type="GO" id="GO:0008878">
    <property type="term" value="F:glucose-1-phosphate adenylyltransferase activity"/>
    <property type="evidence" value="ECO:0007669"/>
    <property type="project" value="UniProtKB-UniRule"/>
</dbReference>
<dbReference type="InterPro" id="IPR005835">
    <property type="entry name" value="NTP_transferase_dom"/>
</dbReference>
<keyword evidence="4 9" id="KW-0548">Nucleotidyltransferase</keyword>
<evidence type="ECO:0000259" key="11">
    <source>
        <dbReference type="Pfam" id="PF24894"/>
    </source>
</evidence>
<accession>A0A348G512</accession>
<dbReference type="InterPro" id="IPR011004">
    <property type="entry name" value="Trimer_LpxA-like_sf"/>
</dbReference>
<dbReference type="EC" id="2.7.7.27" evidence="9"/>
<dbReference type="NCBIfam" id="TIGR02091">
    <property type="entry name" value="glgC"/>
    <property type="match status" value="1"/>
</dbReference>
<dbReference type="PROSITE" id="PS00808">
    <property type="entry name" value="ADP_GLC_PYROPHOSPH_1"/>
    <property type="match status" value="1"/>
</dbReference>
<dbReference type="NCBIfam" id="NF001947">
    <property type="entry name" value="PRK00725.1"/>
    <property type="match status" value="1"/>
</dbReference>
<dbReference type="Gene3D" id="3.90.550.10">
    <property type="entry name" value="Spore Coat Polysaccharide Biosynthesis Protein SpsA, Chain A"/>
    <property type="match status" value="1"/>
</dbReference>
<keyword evidence="6 9" id="KW-0067">ATP-binding</keyword>
<dbReference type="OrthoDB" id="9801810at2"/>
<feature type="binding site" evidence="9">
    <location>
        <position position="224"/>
    </location>
    <ligand>
        <name>alpha-D-glucose 1-phosphate</name>
        <dbReference type="ChEBI" id="CHEBI:58601"/>
    </ligand>
</feature>
<feature type="domain" description="Glucose-1-phosphate adenylyltransferase/Bifunctional protein GlmU-like C-terminal hexapeptide" evidence="11">
    <location>
        <begin position="326"/>
        <end position="429"/>
    </location>
</feature>
<dbReference type="KEGG" id="blag:BLTE_33300"/>
<dbReference type="PROSITE" id="PS00809">
    <property type="entry name" value="ADP_GLC_PYROPHOSPH_2"/>
    <property type="match status" value="1"/>
</dbReference>
<dbReference type="Pfam" id="PF24894">
    <property type="entry name" value="Hexapep_GlmU"/>
    <property type="match status" value="1"/>
</dbReference>
<keyword evidence="7 9" id="KW-0320">Glycogen biosynthesis</keyword>
<comment type="function">
    <text evidence="9">Involved in the biosynthesis of ADP-glucose, a building block required for the elongation reactions to produce glycogen. Catalyzes the reaction between ATP and alpha-D-glucose 1-phosphate (G1P) to produce pyrophosphate and ADP-Glc.</text>
</comment>
<evidence type="ECO:0000256" key="8">
    <source>
        <dbReference type="ARBA" id="ARBA00023277"/>
    </source>
</evidence>
<dbReference type="Pfam" id="PF00483">
    <property type="entry name" value="NTP_transferase"/>
    <property type="match status" value="1"/>
</dbReference>
<evidence type="ECO:0000256" key="1">
    <source>
        <dbReference type="ARBA" id="ARBA00010443"/>
    </source>
</evidence>
<dbReference type="PANTHER" id="PTHR43523">
    <property type="entry name" value="GLUCOSE-1-PHOSPHATE ADENYLYLTRANSFERASE-RELATED"/>
    <property type="match status" value="1"/>
</dbReference>
<dbReference type="InterPro" id="IPR029044">
    <property type="entry name" value="Nucleotide-diphossugar_trans"/>
</dbReference>
<feature type="binding site" evidence="9">
    <location>
        <position position="126"/>
    </location>
    <ligand>
        <name>alpha-D-glucose 1-phosphate</name>
        <dbReference type="ChEBI" id="CHEBI:58601"/>
    </ligand>
</feature>
<dbReference type="InterPro" id="IPR023049">
    <property type="entry name" value="GlgC_bac"/>
</dbReference>
<gene>
    <name evidence="9 12" type="primary">glgC</name>
    <name evidence="12" type="ORF">BLTE_33300</name>
</gene>
<keyword evidence="5 9" id="KW-0547">Nucleotide-binding</keyword>
<dbReference type="InterPro" id="IPR056818">
    <property type="entry name" value="GlmU/GlgC-like_hexapep"/>
</dbReference>
<comment type="similarity">
    <text evidence="1 9">Belongs to the bacterial/plant glucose-1-phosphate adenylyltransferase family.</text>
</comment>
<evidence type="ECO:0000256" key="6">
    <source>
        <dbReference type="ARBA" id="ARBA00022840"/>
    </source>
</evidence>
<dbReference type="CDD" id="cd04651">
    <property type="entry name" value="LbH_G1P_AT_C"/>
    <property type="match status" value="1"/>
</dbReference>
<feature type="site" description="Could play a key role in the communication between the regulatory and the substrate sites" evidence="9">
    <location>
        <position position="86"/>
    </location>
</feature>
<dbReference type="GO" id="GO:0005524">
    <property type="term" value="F:ATP binding"/>
    <property type="evidence" value="ECO:0007669"/>
    <property type="project" value="UniProtKB-KW"/>
</dbReference>
<dbReference type="NCBIfam" id="NF002023">
    <property type="entry name" value="PRK00844.1"/>
    <property type="match status" value="1"/>
</dbReference>
<dbReference type="CDD" id="cd02508">
    <property type="entry name" value="ADP_Glucose_PP"/>
    <property type="match status" value="1"/>
</dbReference>
<dbReference type="GO" id="GO:0005978">
    <property type="term" value="P:glycogen biosynthetic process"/>
    <property type="evidence" value="ECO:0007669"/>
    <property type="project" value="UniProtKB-UniRule"/>
</dbReference>
<evidence type="ECO:0000313" key="13">
    <source>
        <dbReference type="Proteomes" id="UP000266934"/>
    </source>
</evidence>
<dbReference type="SUPFAM" id="SSF53448">
    <property type="entry name" value="Nucleotide-diphospho-sugar transferases"/>
    <property type="match status" value="1"/>
</dbReference>
<evidence type="ECO:0000256" key="5">
    <source>
        <dbReference type="ARBA" id="ARBA00022741"/>
    </source>
</evidence>